<evidence type="ECO:0008006" key="5">
    <source>
        <dbReference type="Google" id="ProtNLM"/>
    </source>
</evidence>
<organism evidence="3 4">
    <name type="scientific">Sphingomonas agrestis</name>
    <dbReference type="NCBI Taxonomy" id="3080540"/>
    <lineage>
        <taxon>Bacteria</taxon>
        <taxon>Pseudomonadati</taxon>
        <taxon>Pseudomonadota</taxon>
        <taxon>Alphaproteobacteria</taxon>
        <taxon>Sphingomonadales</taxon>
        <taxon>Sphingomonadaceae</taxon>
        <taxon>Sphingomonas</taxon>
    </lineage>
</organism>
<comment type="caution">
    <text evidence="3">The sequence shown here is derived from an EMBL/GenBank/DDBJ whole genome shotgun (WGS) entry which is preliminary data.</text>
</comment>
<feature type="chain" id="PRO_5046158049" description="Lipoprotein" evidence="2">
    <location>
        <begin position="21"/>
        <end position="271"/>
    </location>
</feature>
<feature type="compositionally biased region" description="Low complexity" evidence="1">
    <location>
        <begin position="253"/>
        <end position="271"/>
    </location>
</feature>
<sequence length="271" mass="27769">MIRICIAAAAALALAACSKAPEDTTARYTLGGGAGTITVQAAGNGNAKVEAGQQQFIRNDGKDYLILTDPKGRYAAGLDDFIAVMGEMMKESGIKPMGMPPQGEFDLTKTGGETVADVAGEVWKVAPKGAAPAPAGPAAQETFEAVISTDPAYANIGKALSMQTKLGAASSEQIQGGKSNLEKRVEEMLGKGMVLRFADALKLDKVEKGAIDAKAFALPTVLDKAALKARLSAERDRARAAAVPPVPTPNGDAPKGAEPKAATPAPAPKAK</sequence>
<dbReference type="Proteomes" id="UP001273531">
    <property type="component" value="Unassembled WGS sequence"/>
</dbReference>
<dbReference type="PROSITE" id="PS51257">
    <property type="entry name" value="PROKAR_LIPOPROTEIN"/>
    <property type="match status" value="1"/>
</dbReference>
<protein>
    <recommendedName>
        <fullName evidence="5">Lipoprotein</fullName>
    </recommendedName>
</protein>
<dbReference type="EMBL" id="JAWJEJ010000001">
    <property type="protein sequence ID" value="MDV3457767.1"/>
    <property type="molecule type" value="Genomic_DNA"/>
</dbReference>
<accession>A0ABU3Y9H1</accession>
<feature type="region of interest" description="Disordered" evidence="1">
    <location>
        <begin position="233"/>
        <end position="271"/>
    </location>
</feature>
<proteinExistence type="predicted"/>
<feature type="signal peptide" evidence="2">
    <location>
        <begin position="1"/>
        <end position="20"/>
    </location>
</feature>
<gene>
    <name evidence="3" type="ORF">RZN05_12295</name>
</gene>
<evidence type="ECO:0000313" key="3">
    <source>
        <dbReference type="EMBL" id="MDV3457767.1"/>
    </source>
</evidence>
<name>A0ABU3Y9H1_9SPHN</name>
<keyword evidence="2" id="KW-0732">Signal</keyword>
<evidence type="ECO:0000256" key="1">
    <source>
        <dbReference type="SAM" id="MobiDB-lite"/>
    </source>
</evidence>
<evidence type="ECO:0000256" key="2">
    <source>
        <dbReference type="SAM" id="SignalP"/>
    </source>
</evidence>
<evidence type="ECO:0000313" key="4">
    <source>
        <dbReference type="Proteomes" id="UP001273531"/>
    </source>
</evidence>
<dbReference type="RefSeq" id="WP_317226897.1">
    <property type="nucleotide sequence ID" value="NZ_JAWJEJ010000001.1"/>
</dbReference>
<reference evidence="3 4" key="1">
    <citation type="submission" date="2023-10" db="EMBL/GenBank/DDBJ databases">
        <title>Sphingomonas sp. HF-S4 16S ribosomal RNA gene Genome sequencing and assembly.</title>
        <authorList>
            <person name="Lee H."/>
        </authorList>
    </citation>
    <scope>NUCLEOTIDE SEQUENCE [LARGE SCALE GENOMIC DNA]</scope>
    <source>
        <strain evidence="3 4">HF-S4</strain>
    </source>
</reference>
<keyword evidence="4" id="KW-1185">Reference proteome</keyword>